<name>A0A7Z9BPT1_9CYAN</name>
<dbReference type="InterPro" id="IPR013785">
    <property type="entry name" value="Aldolase_TIM"/>
</dbReference>
<accession>A0A7Z9BPT1</accession>
<dbReference type="OrthoDB" id="9810775at2"/>
<keyword evidence="1" id="KW-0175">Coiled coil</keyword>
<organism evidence="2 3">
    <name type="scientific">Planktothrix serta PCC 8927</name>
    <dbReference type="NCBI Taxonomy" id="671068"/>
    <lineage>
        <taxon>Bacteria</taxon>
        <taxon>Bacillati</taxon>
        <taxon>Cyanobacteriota</taxon>
        <taxon>Cyanophyceae</taxon>
        <taxon>Oscillatoriophycideae</taxon>
        <taxon>Oscillatoriales</taxon>
        <taxon>Microcoleaceae</taxon>
        <taxon>Planktothrix</taxon>
    </lineage>
</organism>
<dbReference type="Proteomes" id="UP000184550">
    <property type="component" value="Unassembled WGS sequence"/>
</dbReference>
<dbReference type="PANTHER" id="PTHR11228:SF7">
    <property type="entry name" value="PQQA PEPTIDE CYCLASE"/>
    <property type="match status" value="1"/>
</dbReference>
<dbReference type="Pfam" id="PF13353">
    <property type="entry name" value="Fer4_12"/>
    <property type="match status" value="1"/>
</dbReference>
<dbReference type="PANTHER" id="PTHR11228">
    <property type="entry name" value="RADICAL SAM DOMAIN PROTEIN"/>
    <property type="match status" value="1"/>
</dbReference>
<dbReference type="SUPFAM" id="SSF102114">
    <property type="entry name" value="Radical SAM enzymes"/>
    <property type="match status" value="1"/>
</dbReference>
<proteinExistence type="predicted"/>
<comment type="caution">
    <text evidence="2">The sequence shown here is derived from an EMBL/GenBank/DDBJ whole genome shotgun (WGS) entry which is preliminary data.</text>
</comment>
<feature type="coiled-coil region" evidence="1">
    <location>
        <begin position="397"/>
        <end position="424"/>
    </location>
</feature>
<reference evidence="2" key="1">
    <citation type="submission" date="2019-10" db="EMBL/GenBank/DDBJ databases">
        <authorList>
            <consortium name="Genoscope - CEA"/>
            <person name="William W."/>
        </authorList>
    </citation>
    <scope>NUCLEOTIDE SEQUENCE [LARGE SCALE GENOMIC DNA]</scope>
    <source>
        <strain evidence="2">BBR_PRJEB10992</strain>
    </source>
</reference>
<evidence type="ECO:0000313" key="2">
    <source>
        <dbReference type="EMBL" id="VXD17749.1"/>
    </source>
</evidence>
<dbReference type="EMBL" id="CZCU02000136">
    <property type="protein sequence ID" value="VXD17749.1"/>
    <property type="molecule type" value="Genomic_DNA"/>
</dbReference>
<gene>
    <name evidence="2" type="ORF">PL8927_600088</name>
</gene>
<sequence>MDCNSNHSIFLRANGSLACWDDYGSLLTLQPFETVLDYGQDVYLGKTFQQIRNKLSQNEMPFPEFCTQCYCLAKHLQYNSSFSENKEILVFQVEPTIRCTLVCPGCMTPGERKTRISPPYDLDITVLEKILCDLQRQHIHIQTIDFQGHGEPLLNKNLCQMIQLAKQLFPTTKITMCTNAHGFYQPEYVSSGLDEIIFAIDGIDQPSYVPYRQNGDFQKAFKFMKDFASDARQQQKPIKTIWKYILFSHNDTPEQLRRAQELAKEAGVTDLVFVITQLGPKSSRIFDAEQIPMIDNGVTVSVWNYLVDLQSIRQSIDEARNWCDQQEYEKAEDCLQYSVMMLFRRFRYNTKETLIPEAYQEAIYELVDVHERFSKHCGEHKISKLHTINFLFNQAMRSKLQAQNAVIQQQVQEIQQQAQLIERRENSLSWKITSPMRSIRNHPDVVYCLRYLQKFITR</sequence>
<dbReference type="CDD" id="cd01335">
    <property type="entry name" value="Radical_SAM"/>
    <property type="match status" value="1"/>
</dbReference>
<evidence type="ECO:0000256" key="1">
    <source>
        <dbReference type="SAM" id="Coils"/>
    </source>
</evidence>
<keyword evidence="3" id="KW-1185">Reference proteome</keyword>
<dbReference type="Gene3D" id="3.20.20.70">
    <property type="entry name" value="Aldolase class I"/>
    <property type="match status" value="1"/>
</dbReference>
<dbReference type="AlphaFoldDB" id="A0A7Z9BPT1"/>
<dbReference type="InterPro" id="IPR058240">
    <property type="entry name" value="rSAM_sf"/>
</dbReference>
<dbReference type="InterPro" id="IPR050377">
    <property type="entry name" value="Radical_SAM_PqqE_MftC-like"/>
</dbReference>
<dbReference type="RefSeq" id="WP_083621317.1">
    <property type="nucleotide sequence ID" value="NZ_LR734869.1"/>
</dbReference>
<protein>
    <recommendedName>
        <fullName evidence="4">Radical SAM core domain-containing protein</fullName>
    </recommendedName>
</protein>
<evidence type="ECO:0000313" key="3">
    <source>
        <dbReference type="Proteomes" id="UP000184550"/>
    </source>
</evidence>
<evidence type="ECO:0008006" key="4">
    <source>
        <dbReference type="Google" id="ProtNLM"/>
    </source>
</evidence>